<dbReference type="SUPFAM" id="SSF53850">
    <property type="entry name" value="Periplasmic binding protein-like II"/>
    <property type="match status" value="1"/>
</dbReference>
<evidence type="ECO:0000256" key="7">
    <source>
        <dbReference type="ARBA" id="ARBA00023170"/>
    </source>
</evidence>
<comment type="subcellular location">
    <subcellularLocation>
        <location evidence="1">Cell membrane</location>
        <topology evidence="1">Multi-pass membrane protein</topology>
    </subcellularLocation>
</comment>
<evidence type="ECO:0000256" key="5">
    <source>
        <dbReference type="ARBA" id="ARBA00022989"/>
    </source>
</evidence>
<dbReference type="InterPro" id="IPR052192">
    <property type="entry name" value="Insect_Ionotropic_Sensory_Rcpt"/>
</dbReference>
<feature type="domain" description="Ionotropic receptor 75a N-terminal" evidence="12">
    <location>
        <begin position="21"/>
        <end position="209"/>
    </location>
</feature>
<keyword evidence="14" id="KW-1185">Reference proteome</keyword>
<evidence type="ECO:0000313" key="13">
    <source>
        <dbReference type="EMBL" id="CAG9766146.1"/>
    </source>
</evidence>
<sequence>MFHIILLLTLFGPCVVVKGFMDTELALSFFRGKHLKHNVVLTCSEKKGQVEILKNLTKEKDMVISVKLIKNLDIHGSIVFDYNKAGVVLDADCVGAEELLIRSRRYRVFDTKTFWLMLHSSNNYGHLFRYVNLNVDSDIKVAYPANDSEISNKKYTIDDVYNQAYEKDGEFKSKEAGFYDTQYGYQVLEKENKYFVRRNLTGVKFRSAVVVPDPIDGSLDDYLRNDRDLELNALNRFHARLMQYCRDYLNYSVEIERVSSWGYLQPDGTVDGLAGQLWLHKADFGSSPLFVKEERARVLSYGRKTWNLKGAFFLRNPKSRKSYQIFIKPLSLKVWICIFMSSILSVYSQRLGFLLDKQIDKMFLKNENVDSTWSFSTVCTFGAFCQQGIVSYPNSFSGRAAAFVTLLLGLLIYQFYSASLVSFLLNVPTTVMNTVQDILDNHFNIGCEDVLYVKDILKSATDNVTKEVYRRLQEMSLKDNQTGFMTPKEGLQLVKNGQYAFQAELVSGYPIIEKNFSESMICELKEIPMYKTRYMHANYQKWSPFKDILDVCLQRLGENGVIARELTFWYPRKPKCIRSASTININTGLNDFYPALGVVVIGMVLSMNILLIEIIWHYWTEQKQLDVENVVFPYAN</sequence>
<keyword evidence="5 9" id="KW-1133">Transmembrane helix</keyword>
<proteinExistence type="inferred from homology"/>
<evidence type="ECO:0000256" key="3">
    <source>
        <dbReference type="ARBA" id="ARBA00022475"/>
    </source>
</evidence>
<evidence type="ECO:0000256" key="4">
    <source>
        <dbReference type="ARBA" id="ARBA00022692"/>
    </source>
</evidence>
<reference evidence="13" key="1">
    <citation type="submission" date="2022-01" db="EMBL/GenBank/DDBJ databases">
        <authorList>
            <person name="King R."/>
        </authorList>
    </citation>
    <scope>NUCLEOTIDE SEQUENCE</scope>
</reference>
<dbReference type="Gene3D" id="3.40.190.10">
    <property type="entry name" value="Periplasmic binding protein-like II"/>
    <property type="match status" value="3"/>
</dbReference>
<dbReference type="Pfam" id="PF24576">
    <property type="entry name" value="IR75A_N"/>
    <property type="match status" value="1"/>
</dbReference>
<feature type="transmembrane region" description="Helical" evidence="9">
    <location>
        <begin position="400"/>
        <end position="425"/>
    </location>
</feature>
<dbReference type="OrthoDB" id="413361at2759"/>
<dbReference type="InterPro" id="IPR057074">
    <property type="entry name" value="IR75A_N"/>
</dbReference>
<dbReference type="GO" id="GO:0050906">
    <property type="term" value="P:detection of stimulus involved in sensory perception"/>
    <property type="evidence" value="ECO:0007669"/>
    <property type="project" value="UniProtKB-ARBA"/>
</dbReference>
<feature type="chain" id="PRO_5040108585" evidence="10">
    <location>
        <begin position="20"/>
        <end position="636"/>
    </location>
</feature>
<evidence type="ECO:0000256" key="8">
    <source>
        <dbReference type="ARBA" id="ARBA00023180"/>
    </source>
</evidence>
<evidence type="ECO:0000259" key="12">
    <source>
        <dbReference type="Pfam" id="PF24576"/>
    </source>
</evidence>
<evidence type="ECO:0000256" key="1">
    <source>
        <dbReference type="ARBA" id="ARBA00004651"/>
    </source>
</evidence>
<dbReference type="GO" id="GO:0005886">
    <property type="term" value="C:plasma membrane"/>
    <property type="evidence" value="ECO:0007669"/>
    <property type="project" value="UniProtKB-SubCell"/>
</dbReference>
<dbReference type="Proteomes" id="UP001152799">
    <property type="component" value="Chromosome 3"/>
</dbReference>
<dbReference type="PANTHER" id="PTHR42643:SF33">
    <property type="entry name" value="GLUTAMATE RECEPTOR 2-LIKE PROTEIN"/>
    <property type="match status" value="1"/>
</dbReference>
<feature type="domain" description="Ionotropic glutamate receptor C-terminal" evidence="11">
    <location>
        <begin position="332"/>
        <end position="458"/>
    </location>
</feature>
<keyword evidence="10" id="KW-0732">Signal</keyword>
<dbReference type="PANTHER" id="PTHR42643">
    <property type="entry name" value="IONOTROPIC RECEPTOR 20A-RELATED"/>
    <property type="match status" value="1"/>
</dbReference>
<evidence type="ECO:0000256" key="10">
    <source>
        <dbReference type="SAM" id="SignalP"/>
    </source>
</evidence>
<organism evidence="13 14">
    <name type="scientific">Ceutorhynchus assimilis</name>
    <name type="common">cabbage seed weevil</name>
    <dbReference type="NCBI Taxonomy" id="467358"/>
    <lineage>
        <taxon>Eukaryota</taxon>
        <taxon>Metazoa</taxon>
        <taxon>Ecdysozoa</taxon>
        <taxon>Arthropoda</taxon>
        <taxon>Hexapoda</taxon>
        <taxon>Insecta</taxon>
        <taxon>Pterygota</taxon>
        <taxon>Neoptera</taxon>
        <taxon>Endopterygota</taxon>
        <taxon>Coleoptera</taxon>
        <taxon>Polyphaga</taxon>
        <taxon>Cucujiformia</taxon>
        <taxon>Curculionidae</taxon>
        <taxon>Ceutorhynchinae</taxon>
        <taxon>Ceutorhynchus</taxon>
    </lineage>
</organism>
<comment type="similarity">
    <text evidence="2">Belongs to the glutamate-gated ion channel (TC 1.A.10.1) family.</text>
</comment>
<keyword evidence="7" id="KW-0675">Receptor</keyword>
<feature type="transmembrane region" description="Helical" evidence="9">
    <location>
        <begin position="592"/>
        <end position="616"/>
    </location>
</feature>
<evidence type="ECO:0000256" key="9">
    <source>
        <dbReference type="SAM" id="Phobius"/>
    </source>
</evidence>
<evidence type="ECO:0000259" key="11">
    <source>
        <dbReference type="Pfam" id="PF00060"/>
    </source>
</evidence>
<evidence type="ECO:0000256" key="2">
    <source>
        <dbReference type="ARBA" id="ARBA00008685"/>
    </source>
</evidence>
<accession>A0A9N9MKN6</accession>
<dbReference type="InterPro" id="IPR001320">
    <property type="entry name" value="Iontro_rcpt_C"/>
</dbReference>
<dbReference type="Pfam" id="PF00060">
    <property type="entry name" value="Lig_chan"/>
    <property type="match status" value="1"/>
</dbReference>
<keyword evidence="6 9" id="KW-0472">Membrane</keyword>
<protein>
    <submittedName>
        <fullName evidence="13">Uncharacterized protein</fullName>
    </submittedName>
</protein>
<dbReference type="AlphaFoldDB" id="A0A9N9MKN6"/>
<evidence type="ECO:0000313" key="14">
    <source>
        <dbReference type="Proteomes" id="UP001152799"/>
    </source>
</evidence>
<keyword evidence="3" id="KW-1003">Cell membrane</keyword>
<gene>
    <name evidence="13" type="ORF">CEUTPL_LOCUS6734</name>
</gene>
<feature type="signal peptide" evidence="10">
    <location>
        <begin position="1"/>
        <end position="19"/>
    </location>
</feature>
<name>A0A9N9MKN6_9CUCU</name>
<keyword evidence="8" id="KW-0325">Glycoprotein</keyword>
<dbReference type="GO" id="GO:0015276">
    <property type="term" value="F:ligand-gated monoatomic ion channel activity"/>
    <property type="evidence" value="ECO:0007669"/>
    <property type="project" value="InterPro"/>
</dbReference>
<dbReference type="EMBL" id="OU892279">
    <property type="protein sequence ID" value="CAG9766146.1"/>
    <property type="molecule type" value="Genomic_DNA"/>
</dbReference>
<keyword evidence="4 9" id="KW-0812">Transmembrane</keyword>
<evidence type="ECO:0000256" key="6">
    <source>
        <dbReference type="ARBA" id="ARBA00023136"/>
    </source>
</evidence>